<dbReference type="Proteomes" id="UP000011083">
    <property type="component" value="Unassembled WGS sequence"/>
</dbReference>
<protein>
    <recommendedName>
        <fullName evidence="3">Fbox domain containing protein</fullName>
    </recommendedName>
</protein>
<proteinExistence type="predicted"/>
<sequence>MEQLPSELWDHVLSYLSLPPVLALPRFDEIDSRQVVLGEDGRRARCIYTTDRFPSYQFNTAFVRTRPTTPGRPPLAVVHFLVDFVPSNPQPAGEIPAPPPPPPGLINHFMWSLMHAPGSRKHYFISSHYSDGDIHSYGNHAPYLPEDQVMARFGKGDVISVQTGLRDMRTASSLSPGWDKVVDVSAVSPNPAPGEERKRHEVHPYVIFFKNFQMVHRPLVFPHLAESEWPLRVGTFFTQVEQTVCIVAPPEGQRFRPLPPDAFLPAPAAPPAL</sequence>
<dbReference type="RefSeq" id="XP_004351684.1">
    <property type="nucleotide sequence ID" value="XM_004351632.1"/>
</dbReference>
<keyword evidence="2" id="KW-1185">Reference proteome</keyword>
<evidence type="ECO:0000313" key="1">
    <source>
        <dbReference type="EMBL" id="ELR22907.1"/>
    </source>
</evidence>
<accession>L8HCE0</accession>
<name>L8HCE0_ACACF</name>
<gene>
    <name evidence="1" type="ORF">ACA1_398930</name>
</gene>
<dbReference type="AlphaFoldDB" id="L8HCE0"/>
<dbReference type="VEuPathDB" id="AmoebaDB:ACA1_398930"/>
<reference evidence="1 2" key="1">
    <citation type="journal article" date="2013" name="Genome Biol.">
        <title>Genome of Acanthamoeba castellanii highlights extensive lateral gene transfer and early evolution of tyrosine kinase signaling.</title>
        <authorList>
            <person name="Clarke M."/>
            <person name="Lohan A.J."/>
            <person name="Liu B."/>
            <person name="Lagkouvardos I."/>
            <person name="Roy S."/>
            <person name="Zafar N."/>
            <person name="Bertelli C."/>
            <person name="Schilde C."/>
            <person name="Kianianmomeni A."/>
            <person name="Burglin T.R."/>
            <person name="Frech C."/>
            <person name="Turcotte B."/>
            <person name="Kopec K.O."/>
            <person name="Synnott J.M."/>
            <person name="Choo C."/>
            <person name="Paponov I."/>
            <person name="Finkler A."/>
            <person name="Soon Heng Tan C."/>
            <person name="Hutchins A.P."/>
            <person name="Weinmeier T."/>
            <person name="Rattei T."/>
            <person name="Chu J.S."/>
            <person name="Gimenez G."/>
            <person name="Irimia M."/>
            <person name="Rigden D.J."/>
            <person name="Fitzpatrick D.A."/>
            <person name="Lorenzo-Morales J."/>
            <person name="Bateman A."/>
            <person name="Chiu C.H."/>
            <person name="Tang P."/>
            <person name="Hegemann P."/>
            <person name="Fromm H."/>
            <person name="Raoult D."/>
            <person name="Greub G."/>
            <person name="Miranda-Saavedra D."/>
            <person name="Chen N."/>
            <person name="Nash P."/>
            <person name="Ginger M.L."/>
            <person name="Horn M."/>
            <person name="Schaap P."/>
            <person name="Caler L."/>
            <person name="Loftus B."/>
        </authorList>
    </citation>
    <scope>NUCLEOTIDE SEQUENCE [LARGE SCALE GENOMIC DNA]</scope>
    <source>
        <strain evidence="1 2">Neff</strain>
    </source>
</reference>
<evidence type="ECO:0008006" key="3">
    <source>
        <dbReference type="Google" id="ProtNLM"/>
    </source>
</evidence>
<organism evidence="1 2">
    <name type="scientific">Acanthamoeba castellanii (strain ATCC 30010 / Neff)</name>
    <dbReference type="NCBI Taxonomy" id="1257118"/>
    <lineage>
        <taxon>Eukaryota</taxon>
        <taxon>Amoebozoa</taxon>
        <taxon>Discosea</taxon>
        <taxon>Longamoebia</taxon>
        <taxon>Centramoebida</taxon>
        <taxon>Acanthamoebidae</taxon>
        <taxon>Acanthamoeba</taxon>
    </lineage>
</organism>
<dbReference type="KEGG" id="acan:ACA1_398930"/>
<dbReference type="GeneID" id="14923870"/>
<evidence type="ECO:0000313" key="2">
    <source>
        <dbReference type="Proteomes" id="UP000011083"/>
    </source>
</evidence>
<dbReference type="EMBL" id="KB007869">
    <property type="protein sequence ID" value="ELR22907.1"/>
    <property type="molecule type" value="Genomic_DNA"/>
</dbReference>